<evidence type="ECO:0000313" key="3">
    <source>
        <dbReference type="Proteomes" id="UP000294678"/>
    </source>
</evidence>
<dbReference type="InterPro" id="IPR038690">
    <property type="entry name" value="NusG_2_sf"/>
</dbReference>
<evidence type="ECO:0008006" key="4">
    <source>
        <dbReference type="Google" id="ProtNLM"/>
    </source>
</evidence>
<reference evidence="2 3" key="1">
    <citation type="submission" date="2019-03" db="EMBL/GenBank/DDBJ databases">
        <title>Genomic Encyclopedia of Type Strains, Phase IV (KMG-IV): sequencing the most valuable type-strain genomes for metagenomic binning, comparative biology and taxonomic classification.</title>
        <authorList>
            <person name="Goeker M."/>
        </authorList>
    </citation>
    <scope>NUCLEOTIDE SEQUENCE [LARGE SCALE GENOMIC DNA]</scope>
    <source>
        <strain evidence="2 3">DSM 100055</strain>
    </source>
</reference>
<dbReference type="Pfam" id="PF07009">
    <property type="entry name" value="NusG_II"/>
    <property type="match status" value="1"/>
</dbReference>
<keyword evidence="1" id="KW-0812">Transmembrane</keyword>
<name>A0AA46DXE7_9FUSO</name>
<accession>A0AA46DXE7</accession>
<feature type="transmembrane region" description="Helical" evidence="1">
    <location>
        <begin position="7"/>
        <end position="25"/>
    </location>
</feature>
<sequence length="122" mass="14051">MFKKGDIFIYSFIILFFSFLITTTLKIPNYKAEKIEIYVNNQLKYTYKLTKEQKIFKIPTDIGGVKVEIVDNKVRVLTSNSPKKLVVKQGFISKAGETLIGIPDKLLIKITGERKDVDYILQ</sequence>
<dbReference type="RefSeq" id="WP_134113843.1">
    <property type="nucleotide sequence ID" value="NZ_SOBG01000010.1"/>
</dbReference>
<keyword evidence="1" id="KW-0472">Membrane</keyword>
<keyword evidence="3" id="KW-1185">Reference proteome</keyword>
<keyword evidence="1" id="KW-1133">Transmembrane helix</keyword>
<dbReference type="Proteomes" id="UP000294678">
    <property type="component" value="Unassembled WGS sequence"/>
</dbReference>
<protein>
    <recommendedName>
        <fullName evidence="4">NusG domain-containing protein</fullName>
    </recommendedName>
</protein>
<evidence type="ECO:0000313" key="2">
    <source>
        <dbReference type="EMBL" id="TDT67430.1"/>
    </source>
</evidence>
<comment type="caution">
    <text evidence="2">The sequence shown here is derived from an EMBL/GenBank/DDBJ whole genome shotgun (WGS) entry which is preliminary data.</text>
</comment>
<dbReference type="AlphaFoldDB" id="A0AA46DXE7"/>
<evidence type="ECO:0000256" key="1">
    <source>
        <dbReference type="SAM" id="Phobius"/>
    </source>
</evidence>
<dbReference type="EMBL" id="SOBG01000010">
    <property type="protein sequence ID" value="TDT67430.1"/>
    <property type="molecule type" value="Genomic_DNA"/>
</dbReference>
<proteinExistence type="predicted"/>
<gene>
    <name evidence="2" type="ORF">EV215_1987</name>
</gene>
<dbReference type="Gene3D" id="2.60.320.10">
    <property type="entry name" value="N-utilization substance G protein NusG, insert domain"/>
    <property type="match status" value="1"/>
</dbReference>
<organism evidence="2 3">
    <name type="scientific">Hypnocyclicus thermotrophus</name>
    <dbReference type="NCBI Taxonomy" id="1627895"/>
    <lineage>
        <taxon>Bacteria</taxon>
        <taxon>Fusobacteriati</taxon>
        <taxon>Fusobacteriota</taxon>
        <taxon>Fusobacteriia</taxon>
        <taxon>Fusobacteriales</taxon>
        <taxon>Fusobacteriaceae</taxon>
        <taxon>Hypnocyclicus</taxon>
    </lineage>
</organism>